<evidence type="ECO:0000256" key="2">
    <source>
        <dbReference type="ARBA" id="ARBA00023125"/>
    </source>
</evidence>
<evidence type="ECO:0000256" key="1">
    <source>
        <dbReference type="ARBA" id="ARBA00023015"/>
    </source>
</evidence>
<accession>A0A089Q3M9</accession>
<dbReference type="OrthoDB" id="7027806at2"/>
<dbReference type="SMART" id="SM00342">
    <property type="entry name" value="HTH_ARAC"/>
    <property type="match status" value="1"/>
</dbReference>
<dbReference type="GO" id="GO:0003700">
    <property type="term" value="F:DNA-binding transcription factor activity"/>
    <property type="evidence" value="ECO:0007669"/>
    <property type="project" value="InterPro"/>
</dbReference>
<proteinExistence type="predicted"/>
<dbReference type="PANTHER" id="PTHR43280">
    <property type="entry name" value="ARAC-FAMILY TRANSCRIPTIONAL REGULATOR"/>
    <property type="match status" value="1"/>
</dbReference>
<dbReference type="AlphaFoldDB" id="A0A089Q3M9"/>
<reference evidence="5 6" key="1">
    <citation type="submission" date="2014-09" db="EMBL/GenBank/DDBJ databases">
        <title>Cedecea neteri SSMD04 Genome Sequencing.</title>
        <authorList>
            <person name="Tan J.-Y."/>
        </authorList>
    </citation>
    <scope>NUCLEOTIDE SEQUENCE [LARGE SCALE GENOMIC DNA]</scope>
    <source>
        <strain evidence="5 6">SSMD04</strain>
    </source>
</reference>
<keyword evidence="6" id="KW-1185">Reference proteome</keyword>
<evidence type="ECO:0000313" key="5">
    <source>
        <dbReference type="EMBL" id="AIR07292.1"/>
    </source>
</evidence>
<dbReference type="InterPro" id="IPR018060">
    <property type="entry name" value="HTH_AraC"/>
</dbReference>
<dbReference type="PROSITE" id="PS01124">
    <property type="entry name" value="HTH_ARAC_FAMILY_2"/>
    <property type="match status" value="1"/>
</dbReference>
<evidence type="ECO:0000256" key="3">
    <source>
        <dbReference type="ARBA" id="ARBA00023163"/>
    </source>
</evidence>
<gene>
    <name evidence="5" type="ORF">JT31_22550</name>
</gene>
<name>A0A089Q3M9_9ENTR</name>
<dbReference type="GO" id="GO:0043565">
    <property type="term" value="F:sequence-specific DNA binding"/>
    <property type="evidence" value="ECO:0007669"/>
    <property type="project" value="InterPro"/>
</dbReference>
<feature type="domain" description="HTH araC/xylS-type" evidence="4">
    <location>
        <begin position="184"/>
        <end position="283"/>
    </location>
</feature>
<dbReference type="PANTHER" id="PTHR43280:SF2">
    <property type="entry name" value="HTH-TYPE TRANSCRIPTIONAL REGULATOR EXSA"/>
    <property type="match status" value="1"/>
</dbReference>
<dbReference type="KEGG" id="cnt:JT31_22550"/>
<protein>
    <submittedName>
        <fullName evidence="5">AraC family transcriptional regulator</fullName>
    </submittedName>
</protein>
<dbReference type="EMBL" id="CP009451">
    <property type="protein sequence ID" value="AIR07292.1"/>
    <property type="molecule type" value="Genomic_DNA"/>
</dbReference>
<keyword evidence="1" id="KW-0805">Transcription regulation</keyword>
<evidence type="ECO:0000313" key="6">
    <source>
        <dbReference type="Proteomes" id="UP000029481"/>
    </source>
</evidence>
<dbReference type="InterPro" id="IPR009057">
    <property type="entry name" value="Homeodomain-like_sf"/>
</dbReference>
<dbReference type="Gene3D" id="1.10.10.60">
    <property type="entry name" value="Homeodomain-like"/>
    <property type="match status" value="1"/>
</dbReference>
<dbReference type="Proteomes" id="UP000029481">
    <property type="component" value="Chromosome"/>
</dbReference>
<sequence length="289" mass="32776">MLVSNAQCHQKNIMRQRVNDSANAEMPLYVNDACIDLNNGVLFARPLNSESIMSVSPSGELRENYDDRLNNILQPIVLSTLDNMEIAFRGDWMVEILSMSQATTLFSFLDYQAKSRSVITEARVGETNTSLLMHTERNLAILVGDECKSLMGMLIFTLLKPQDRRLENLFSFVRNVESYWIAHFLLSQVMNEDKESDSHKIGNASKIYGVSESYFRKLCHHAFTRGPKKQLRLWRAAHSALQLIEKDHSIAAIAGNNGYASSSHFSSEIKSLFGITPREFKKLEGLLHE</sequence>
<keyword evidence="2" id="KW-0238">DNA-binding</keyword>
<evidence type="ECO:0000259" key="4">
    <source>
        <dbReference type="PROSITE" id="PS01124"/>
    </source>
</evidence>
<organism evidence="5 6">
    <name type="scientific">Cedecea neteri</name>
    <dbReference type="NCBI Taxonomy" id="158822"/>
    <lineage>
        <taxon>Bacteria</taxon>
        <taxon>Pseudomonadati</taxon>
        <taxon>Pseudomonadota</taxon>
        <taxon>Gammaproteobacteria</taxon>
        <taxon>Enterobacterales</taxon>
        <taxon>Enterobacteriaceae</taxon>
        <taxon>Cedecea</taxon>
    </lineage>
</organism>
<dbReference type="Pfam" id="PF12833">
    <property type="entry name" value="HTH_18"/>
    <property type="match status" value="1"/>
</dbReference>
<dbReference type="SUPFAM" id="SSF46689">
    <property type="entry name" value="Homeodomain-like"/>
    <property type="match status" value="1"/>
</dbReference>
<keyword evidence="3" id="KW-0804">Transcription</keyword>